<keyword evidence="2" id="KW-0812">Transmembrane</keyword>
<evidence type="ECO:0000313" key="4">
    <source>
        <dbReference type="Proteomes" id="UP000799764"/>
    </source>
</evidence>
<dbReference type="AlphaFoldDB" id="A0A9P4P596"/>
<dbReference type="Proteomes" id="UP000799764">
    <property type="component" value="Unassembled WGS sequence"/>
</dbReference>
<proteinExistence type="predicted"/>
<feature type="transmembrane region" description="Helical" evidence="2">
    <location>
        <begin position="166"/>
        <end position="182"/>
    </location>
</feature>
<feature type="region of interest" description="Disordered" evidence="1">
    <location>
        <begin position="1"/>
        <end position="24"/>
    </location>
</feature>
<feature type="transmembrane region" description="Helical" evidence="2">
    <location>
        <begin position="122"/>
        <end position="146"/>
    </location>
</feature>
<keyword evidence="2" id="KW-0472">Membrane</keyword>
<evidence type="ECO:0000256" key="1">
    <source>
        <dbReference type="SAM" id="MobiDB-lite"/>
    </source>
</evidence>
<dbReference type="EMBL" id="MU001515">
    <property type="protein sequence ID" value="KAF2437610.1"/>
    <property type="molecule type" value="Genomic_DNA"/>
</dbReference>
<protein>
    <submittedName>
        <fullName evidence="3">Uncharacterized protein</fullName>
    </submittedName>
</protein>
<sequence length="236" mass="26853">MSRPSSAAGIHPTPIHHPEADQEDIEGTLSDVQRVYLNRLIRTKDDEVTFLRDLVRDSMAQAVRAQNEHIAKLEQQVTRALTALANIDASNGAQDLSLLRKIGAKMWTGFISFFRRCYDHRYLLLIGGMFLVLLYMQPTLLGHAVAHITIALLDISRPMWDVLPRRVKISILTFIGVVLAILEGNDYFYQLKVLFDTQIDHSPNGNDPGLHSRGDLWIRFLKMRQVQRWALQALDG</sequence>
<organism evidence="3 4">
    <name type="scientific">Karstenula rhodostoma CBS 690.94</name>
    <dbReference type="NCBI Taxonomy" id="1392251"/>
    <lineage>
        <taxon>Eukaryota</taxon>
        <taxon>Fungi</taxon>
        <taxon>Dikarya</taxon>
        <taxon>Ascomycota</taxon>
        <taxon>Pezizomycotina</taxon>
        <taxon>Dothideomycetes</taxon>
        <taxon>Pleosporomycetidae</taxon>
        <taxon>Pleosporales</taxon>
        <taxon>Massarineae</taxon>
        <taxon>Didymosphaeriaceae</taxon>
        <taxon>Karstenula</taxon>
    </lineage>
</organism>
<name>A0A9P4P596_9PLEO</name>
<evidence type="ECO:0000256" key="2">
    <source>
        <dbReference type="SAM" id="Phobius"/>
    </source>
</evidence>
<evidence type="ECO:0000313" key="3">
    <source>
        <dbReference type="EMBL" id="KAF2437610.1"/>
    </source>
</evidence>
<gene>
    <name evidence="3" type="ORF">P171DRAFT_449820</name>
</gene>
<accession>A0A9P4P596</accession>
<keyword evidence="2" id="KW-1133">Transmembrane helix</keyword>
<reference evidence="3" key="1">
    <citation type="journal article" date="2020" name="Stud. Mycol.">
        <title>101 Dothideomycetes genomes: a test case for predicting lifestyles and emergence of pathogens.</title>
        <authorList>
            <person name="Haridas S."/>
            <person name="Albert R."/>
            <person name="Binder M."/>
            <person name="Bloem J."/>
            <person name="Labutti K."/>
            <person name="Salamov A."/>
            <person name="Andreopoulos B."/>
            <person name="Baker S."/>
            <person name="Barry K."/>
            <person name="Bills G."/>
            <person name="Bluhm B."/>
            <person name="Cannon C."/>
            <person name="Castanera R."/>
            <person name="Culley D."/>
            <person name="Daum C."/>
            <person name="Ezra D."/>
            <person name="Gonzalez J."/>
            <person name="Henrissat B."/>
            <person name="Kuo A."/>
            <person name="Liang C."/>
            <person name="Lipzen A."/>
            <person name="Lutzoni F."/>
            <person name="Magnuson J."/>
            <person name="Mondo S."/>
            <person name="Nolan M."/>
            <person name="Ohm R."/>
            <person name="Pangilinan J."/>
            <person name="Park H.-J."/>
            <person name="Ramirez L."/>
            <person name="Alfaro M."/>
            <person name="Sun H."/>
            <person name="Tritt A."/>
            <person name="Yoshinaga Y."/>
            <person name="Zwiers L.-H."/>
            <person name="Turgeon B."/>
            <person name="Goodwin S."/>
            <person name="Spatafora J."/>
            <person name="Crous P."/>
            <person name="Grigoriev I."/>
        </authorList>
    </citation>
    <scope>NUCLEOTIDE SEQUENCE</scope>
    <source>
        <strain evidence="3">CBS 690.94</strain>
    </source>
</reference>
<comment type="caution">
    <text evidence="3">The sequence shown here is derived from an EMBL/GenBank/DDBJ whole genome shotgun (WGS) entry which is preliminary data.</text>
</comment>
<keyword evidence="4" id="KW-1185">Reference proteome</keyword>